<feature type="compositionally biased region" description="Basic and acidic residues" evidence="1">
    <location>
        <begin position="357"/>
        <end position="371"/>
    </location>
</feature>
<sequence>MKNENILQKLLSYEKYFNLEGRFNNTYTEYDGLDQQEFLNNTPFNIKNGILIRQVFEKLLKLIRNRTIFIDNQDNACSYISYIFSKEVQSKVPEYEPQIFEMFQKFVHRYNSRPGHTSYVCPNHLLYVNSNMYVKMNKLYTLYELYKNHREKNNTMDNPKNCPPFSLFLIQYNEFIRNNQPTNKHYKNILELFEKDIKSDAKTYKQYACPDYIFHPEEIKFHTLSENKRPEALDQAQQQKKNLQDEVSTAKGPLSHEVHQASPATSLLPEVELPATSEDPGTSFMELQTHHKRHERPLARLQTPQEGRHSSHQTLAHSSHTPVGREVQGPPQGETHERDLPMGLSSVYTSRNGSLETSRKSLHSERYEHSFEPPSSNEVGDTSSTVMGTITSALRDVEPGPVLGVSGIQSFKIISISLYYFKKKLSLSYNYVLNSLNFLLNFSILQLDPSLEEEEDDSVKFLELLEDFHQEISEIFRNMVVDKNSNISYTYRSIINGHTKIKNY</sequence>
<feature type="region of interest" description="Disordered" evidence="1">
    <location>
        <begin position="231"/>
        <end position="283"/>
    </location>
</feature>
<accession>A0A0J9U0C0</accession>
<dbReference type="OrthoDB" id="10517951at2759"/>
<evidence type="ECO:0000313" key="2">
    <source>
        <dbReference type="EMBL" id="KNA01696.1"/>
    </source>
</evidence>
<protein>
    <submittedName>
        <fullName evidence="2">Uncharacterized protein</fullName>
    </submittedName>
</protein>
<feature type="compositionally biased region" description="Polar residues" evidence="1">
    <location>
        <begin position="235"/>
        <end position="247"/>
    </location>
</feature>
<dbReference type="EMBL" id="KQ235236">
    <property type="protein sequence ID" value="KNA01696.1"/>
    <property type="molecule type" value="Genomic_DNA"/>
</dbReference>
<feature type="compositionally biased region" description="Polar residues" evidence="1">
    <location>
        <begin position="346"/>
        <end position="356"/>
    </location>
</feature>
<proteinExistence type="predicted"/>
<organism evidence="2 3">
    <name type="scientific">Plasmodium vivax North Korean</name>
    <dbReference type="NCBI Taxonomy" id="1035514"/>
    <lineage>
        <taxon>Eukaryota</taxon>
        <taxon>Sar</taxon>
        <taxon>Alveolata</taxon>
        <taxon>Apicomplexa</taxon>
        <taxon>Aconoidasida</taxon>
        <taxon>Haemosporida</taxon>
        <taxon>Plasmodiidae</taxon>
        <taxon>Plasmodium</taxon>
        <taxon>Plasmodium (Plasmodium)</taxon>
    </lineage>
</organism>
<dbReference type="AlphaFoldDB" id="A0A0J9U0C0"/>
<name>A0A0J9U0C0_PLAVI</name>
<dbReference type="Proteomes" id="UP000053239">
    <property type="component" value="Unassembled WGS sequence"/>
</dbReference>
<feature type="region of interest" description="Disordered" evidence="1">
    <location>
        <begin position="301"/>
        <end position="382"/>
    </location>
</feature>
<evidence type="ECO:0000256" key="1">
    <source>
        <dbReference type="SAM" id="MobiDB-lite"/>
    </source>
</evidence>
<feature type="compositionally biased region" description="Polar residues" evidence="1">
    <location>
        <begin position="312"/>
        <end position="321"/>
    </location>
</feature>
<gene>
    <name evidence="2" type="ORF">PVNG_04722</name>
</gene>
<reference evidence="2 3" key="1">
    <citation type="submission" date="2011-09" db="EMBL/GenBank/DDBJ databases">
        <title>The Genome Sequence of Plasmodium vivax North Korean.</title>
        <authorList>
            <consortium name="The Broad Institute Genome Sequencing Platform"/>
            <consortium name="The Broad Institute Genome Sequencing Center for Infectious Disease"/>
            <person name="Neafsey D."/>
            <person name="Carlton J."/>
            <person name="Barnwell J."/>
            <person name="Collins W."/>
            <person name="Escalante A."/>
            <person name="Mullikin J."/>
            <person name="Saul A."/>
            <person name="Guigo R."/>
            <person name="Camara F."/>
            <person name="Young S.K."/>
            <person name="Zeng Q."/>
            <person name="Gargeya S."/>
            <person name="Fitzgerald M."/>
            <person name="Haas B."/>
            <person name="Abouelleil A."/>
            <person name="Alvarado L."/>
            <person name="Arachchi H.M."/>
            <person name="Berlin A."/>
            <person name="Brown A."/>
            <person name="Chapman S.B."/>
            <person name="Chen Z."/>
            <person name="Dunbar C."/>
            <person name="Freedman E."/>
            <person name="Gearin G."/>
            <person name="Gellesch M."/>
            <person name="Goldberg J."/>
            <person name="Griggs A."/>
            <person name="Gujja S."/>
            <person name="Heiman D."/>
            <person name="Howarth C."/>
            <person name="Larson L."/>
            <person name="Lui A."/>
            <person name="MacDonald P.J.P."/>
            <person name="Montmayeur A."/>
            <person name="Murphy C."/>
            <person name="Neiman D."/>
            <person name="Pearson M."/>
            <person name="Priest M."/>
            <person name="Roberts A."/>
            <person name="Saif S."/>
            <person name="Shea T."/>
            <person name="Shenoy N."/>
            <person name="Sisk P."/>
            <person name="Stolte C."/>
            <person name="Sykes S."/>
            <person name="Wortman J."/>
            <person name="Nusbaum C."/>
            <person name="Birren B."/>
        </authorList>
    </citation>
    <scope>NUCLEOTIDE SEQUENCE [LARGE SCALE GENOMIC DNA]</scope>
    <source>
        <strain evidence="2 3">North Korean</strain>
    </source>
</reference>
<feature type="compositionally biased region" description="Polar residues" evidence="1">
    <location>
        <begin position="373"/>
        <end position="382"/>
    </location>
</feature>
<evidence type="ECO:0000313" key="3">
    <source>
        <dbReference type="Proteomes" id="UP000053239"/>
    </source>
</evidence>